<dbReference type="EMBL" id="FZMP01000231">
    <property type="protein sequence ID" value="SNQ62668.1"/>
    <property type="molecule type" value="Genomic_DNA"/>
</dbReference>
<gene>
    <name evidence="1" type="ORF">MNV_810010</name>
</gene>
<keyword evidence="2" id="KW-1185">Reference proteome</keyword>
<evidence type="ECO:0000313" key="1">
    <source>
        <dbReference type="EMBL" id="SNQ62668.1"/>
    </source>
</evidence>
<protein>
    <submittedName>
        <fullName evidence="1">Uncharacterized protein</fullName>
    </submittedName>
</protein>
<accession>A0A284VU04</accession>
<dbReference type="AlphaFoldDB" id="A0A284VU04"/>
<organism evidence="1 2">
    <name type="scientific">Candidatus Methanoperedens nitratireducens</name>
    <dbReference type="NCBI Taxonomy" id="1392998"/>
    <lineage>
        <taxon>Archaea</taxon>
        <taxon>Methanobacteriati</taxon>
        <taxon>Methanobacteriota</taxon>
        <taxon>Stenosarchaea group</taxon>
        <taxon>Methanomicrobia</taxon>
        <taxon>Methanosarcinales</taxon>
        <taxon>ANME-2 cluster</taxon>
        <taxon>Candidatus Methanoperedentaceae</taxon>
        <taxon>Candidatus Methanoperedens</taxon>
    </lineage>
</organism>
<evidence type="ECO:0000313" key="2">
    <source>
        <dbReference type="Proteomes" id="UP000218615"/>
    </source>
</evidence>
<name>A0A284VU04_9EURY</name>
<dbReference type="Proteomes" id="UP000218615">
    <property type="component" value="Unassembled WGS sequence"/>
</dbReference>
<sequence length="65" mass="7806">MIVVSDVHLGYMSRDKTQSLSNRDDFNNLEKFRNKSNLTINHNIMINIEGYFIYESNYLVYSPRW</sequence>
<proteinExistence type="predicted"/>
<reference evidence="2" key="1">
    <citation type="submission" date="2017-06" db="EMBL/GenBank/DDBJ databases">
        <authorList>
            <person name="Cremers G."/>
        </authorList>
    </citation>
    <scope>NUCLEOTIDE SEQUENCE [LARGE SCALE GENOMIC DNA]</scope>
</reference>